<feature type="domain" description="DUF4232" evidence="3">
    <location>
        <begin position="57"/>
        <end position="181"/>
    </location>
</feature>
<dbReference type="PROSITE" id="PS51257">
    <property type="entry name" value="PROKAR_LIPOPROTEIN"/>
    <property type="match status" value="1"/>
</dbReference>
<dbReference type="OrthoDB" id="3854042at2"/>
<feature type="signal peptide" evidence="2">
    <location>
        <begin position="1"/>
        <end position="22"/>
    </location>
</feature>
<feature type="chain" id="PRO_5017473012" evidence="2">
    <location>
        <begin position="23"/>
        <end position="191"/>
    </location>
</feature>
<keyword evidence="5" id="KW-1185">Reference proteome</keyword>
<reference evidence="4 5" key="1">
    <citation type="journal article" date="2015" name="Antonie Van Leeuwenhoek">
        <title>Streptomyces klenkii sp. nov., isolated from deep marine sediment.</title>
        <authorList>
            <person name="Veyisoglu A."/>
            <person name="Sahin N."/>
        </authorList>
    </citation>
    <scope>NUCLEOTIDE SEQUENCE [LARGE SCALE GENOMIC DNA]</scope>
    <source>
        <strain evidence="4 5">KCTC 29202</strain>
    </source>
</reference>
<evidence type="ECO:0000259" key="3">
    <source>
        <dbReference type="Pfam" id="PF14016"/>
    </source>
</evidence>
<dbReference type="Proteomes" id="UP000270343">
    <property type="component" value="Unassembled WGS sequence"/>
</dbReference>
<protein>
    <submittedName>
        <fullName evidence="4">DUF4232 domain-containing protein</fullName>
    </submittedName>
</protein>
<accession>A0A3B0BKI7</accession>
<dbReference type="InterPro" id="IPR025326">
    <property type="entry name" value="DUF4232"/>
</dbReference>
<dbReference type="EMBL" id="RBAM01000004">
    <property type="protein sequence ID" value="RKN74365.1"/>
    <property type="molecule type" value="Genomic_DNA"/>
</dbReference>
<evidence type="ECO:0000313" key="5">
    <source>
        <dbReference type="Proteomes" id="UP000270343"/>
    </source>
</evidence>
<comment type="caution">
    <text evidence="4">The sequence shown here is derived from an EMBL/GenBank/DDBJ whole genome shotgun (WGS) entry which is preliminary data.</text>
</comment>
<evidence type="ECO:0000313" key="4">
    <source>
        <dbReference type="EMBL" id="RKN74365.1"/>
    </source>
</evidence>
<feature type="compositionally biased region" description="Polar residues" evidence="1">
    <location>
        <begin position="30"/>
        <end position="39"/>
    </location>
</feature>
<feature type="region of interest" description="Disordered" evidence="1">
    <location>
        <begin position="128"/>
        <end position="170"/>
    </location>
</feature>
<keyword evidence="2" id="KW-0732">Signal</keyword>
<sequence>MKHHHIAAALALTAAFALTACGSDTEKPKQTASPSTEATDPNEEPEDNKPQAKGDACAPSDMKVEARSQAGKLLLVATNTARQPCTAYGFPYVRFDQDQATTGVGEESKPKEPTKVAPGKSAYAAITPTAADGSGGPGRDAKKISVTFQTPTGDPMQRTPATPALPGNTLHVDDQARATYWLPDEGAALKG</sequence>
<dbReference type="RefSeq" id="WP_120754849.1">
    <property type="nucleotide sequence ID" value="NZ_RBAM01000004.1"/>
</dbReference>
<name>A0A3B0BKI7_9ACTN</name>
<proteinExistence type="predicted"/>
<feature type="region of interest" description="Disordered" evidence="1">
    <location>
        <begin position="101"/>
        <end position="120"/>
    </location>
</feature>
<feature type="region of interest" description="Disordered" evidence="1">
    <location>
        <begin position="24"/>
        <end position="64"/>
    </location>
</feature>
<evidence type="ECO:0000256" key="1">
    <source>
        <dbReference type="SAM" id="MobiDB-lite"/>
    </source>
</evidence>
<dbReference type="AlphaFoldDB" id="A0A3B0BKI7"/>
<organism evidence="4 5">
    <name type="scientific">Streptomyces klenkii</name>
    <dbReference type="NCBI Taxonomy" id="1420899"/>
    <lineage>
        <taxon>Bacteria</taxon>
        <taxon>Bacillati</taxon>
        <taxon>Actinomycetota</taxon>
        <taxon>Actinomycetes</taxon>
        <taxon>Kitasatosporales</taxon>
        <taxon>Streptomycetaceae</taxon>
        <taxon>Streptomyces</taxon>
    </lineage>
</organism>
<dbReference type="Pfam" id="PF14016">
    <property type="entry name" value="DUF4232"/>
    <property type="match status" value="1"/>
</dbReference>
<gene>
    <name evidence="4" type="ORF">D7231_10810</name>
</gene>
<evidence type="ECO:0000256" key="2">
    <source>
        <dbReference type="SAM" id="SignalP"/>
    </source>
</evidence>